<protein>
    <submittedName>
        <fullName evidence="2">Uncharacterized protein</fullName>
    </submittedName>
</protein>
<reference evidence="2 3" key="1">
    <citation type="submission" date="2024-12" db="EMBL/GenBank/DDBJ databases">
        <title>The unique morphological basis and parallel evolutionary history of personate flowers in Penstemon.</title>
        <authorList>
            <person name="Depatie T.H."/>
            <person name="Wessinger C.A."/>
        </authorList>
    </citation>
    <scope>NUCLEOTIDE SEQUENCE [LARGE SCALE GENOMIC DNA]</scope>
    <source>
        <strain evidence="2">WTNN_2</strain>
        <tissue evidence="2">Leaf</tissue>
    </source>
</reference>
<gene>
    <name evidence="2" type="ORF">ACJIZ3_023828</name>
</gene>
<evidence type="ECO:0000313" key="2">
    <source>
        <dbReference type="EMBL" id="KAL3839237.1"/>
    </source>
</evidence>
<sequence>MWPQSLPEMLSQNGWAEGKESFPPKMAREPRINSAIFMAIRMAKLSHYRSGKIFDTVPLDHFGPITPENDPERNWCIGWRNLE</sequence>
<evidence type="ECO:0000313" key="3">
    <source>
        <dbReference type="Proteomes" id="UP001634393"/>
    </source>
</evidence>
<dbReference type="PANTHER" id="PTHR14140:SF27">
    <property type="entry name" value="OS04G0289800 PROTEIN"/>
    <property type="match status" value="1"/>
</dbReference>
<evidence type="ECO:0000256" key="1">
    <source>
        <dbReference type="SAM" id="MobiDB-lite"/>
    </source>
</evidence>
<feature type="region of interest" description="Disordered" evidence="1">
    <location>
        <begin position="1"/>
        <end position="26"/>
    </location>
</feature>
<dbReference type="EMBL" id="JBJXBP010000003">
    <property type="protein sequence ID" value="KAL3839237.1"/>
    <property type="molecule type" value="Genomic_DNA"/>
</dbReference>
<dbReference type="Proteomes" id="UP001634393">
    <property type="component" value="Unassembled WGS sequence"/>
</dbReference>
<proteinExistence type="predicted"/>
<comment type="caution">
    <text evidence="2">The sequence shown here is derived from an EMBL/GenBank/DDBJ whole genome shotgun (WGS) entry which is preliminary data.</text>
</comment>
<dbReference type="InterPro" id="IPR045134">
    <property type="entry name" value="UHRF1/2-like"/>
</dbReference>
<dbReference type="PANTHER" id="PTHR14140">
    <property type="entry name" value="E3 UBIQUITIN-PROTEIN LIGASE UHRF-RELATED"/>
    <property type="match status" value="1"/>
</dbReference>
<dbReference type="AlphaFoldDB" id="A0ABD3TQ48"/>
<keyword evidence="3" id="KW-1185">Reference proteome</keyword>
<name>A0ABD3TQ48_9LAMI</name>
<accession>A0ABD3TQ48</accession>
<feature type="compositionally biased region" description="Basic and acidic residues" evidence="1">
    <location>
        <begin position="17"/>
        <end position="26"/>
    </location>
</feature>
<organism evidence="2 3">
    <name type="scientific">Penstemon smallii</name>
    <dbReference type="NCBI Taxonomy" id="265156"/>
    <lineage>
        <taxon>Eukaryota</taxon>
        <taxon>Viridiplantae</taxon>
        <taxon>Streptophyta</taxon>
        <taxon>Embryophyta</taxon>
        <taxon>Tracheophyta</taxon>
        <taxon>Spermatophyta</taxon>
        <taxon>Magnoliopsida</taxon>
        <taxon>eudicotyledons</taxon>
        <taxon>Gunneridae</taxon>
        <taxon>Pentapetalae</taxon>
        <taxon>asterids</taxon>
        <taxon>lamiids</taxon>
        <taxon>Lamiales</taxon>
        <taxon>Plantaginaceae</taxon>
        <taxon>Cheloneae</taxon>
        <taxon>Penstemon</taxon>
    </lineage>
</organism>